<dbReference type="HOGENOM" id="CLU_3380605_0_0_10"/>
<dbReference type="KEGG" id="bhl:Bache_2478"/>
<organism evidence="1 2">
    <name type="scientific">Bacteroides helcogenes (strain ATCC 35417 / DSM 20613 / JCM 6297 / CCUG 15421 / P 36-108)</name>
    <dbReference type="NCBI Taxonomy" id="693979"/>
    <lineage>
        <taxon>Bacteria</taxon>
        <taxon>Pseudomonadati</taxon>
        <taxon>Bacteroidota</taxon>
        <taxon>Bacteroidia</taxon>
        <taxon>Bacteroidales</taxon>
        <taxon>Bacteroidaceae</taxon>
        <taxon>Bacteroides</taxon>
    </lineage>
</organism>
<accession>E6SUU8</accession>
<proteinExistence type="predicted"/>
<reference evidence="1 2" key="2">
    <citation type="journal article" date="2011" name="Stand. Genomic Sci.">
        <title>Complete genome sequence of Bacteroides helcogenes type strain (P 36-108).</title>
        <authorList>
            <person name="Pati A."/>
            <person name="Gronow S."/>
            <person name="Zeytun A."/>
            <person name="Lapidus A."/>
            <person name="Nolan M."/>
            <person name="Hammon N."/>
            <person name="Deshpande S."/>
            <person name="Cheng J.F."/>
            <person name="Tapia R."/>
            <person name="Han C."/>
            <person name="Goodwin L."/>
            <person name="Pitluck S."/>
            <person name="Liolios K."/>
            <person name="Pagani I."/>
            <person name="Ivanova N."/>
            <person name="Mavromatis K."/>
            <person name="Chen A."/>
            <person name="Palaniappan K."/>
            <person name="Land M."/>
            <person name="Hauser L."/>
            <person name="Chang Y.J."/>
            <person name="Jeffries C.D."/>
            <person name="Detter J.C."/>
            <person name="Brambilla E."/>
            <person name="Rohde M."/>
            <person name="Goker M."/>
            <person name="Woyke T."/>
            <person name="Bristow J."/>
            <person name="Eisen J.A."/>
            <person name="Markowitz V."/>
            <person name="Hugenholtz P."/>
            <person name="Kyrpides N.C."/>
            <person name="Klenk H.P."/>
            <person name="Lucas S."/>
        </authorList>
    </citation>
    <scope>NUCLEOTIDE SEQUENCE [LARGE SCALE GENOMIC DNA]</scope>
    <source>
        <strain evidence="2">ATCC 35417 / DSM 20613 / JCM 6297 / CCUG 15421 / P 36-108</strain>
    </source>
</reference>
<reference key="1">
    <citation type="submission" date="2010-11" db="EMBL/GenBank/DDBJ databases">
        <title>The complete genome of Bacteroides helcogenes P 36-108.</title>
        <authorList>
            <consortium name="US DOE Joint Genome Institute (JGI-PGF)"/>
            <person name="Lucas S."/>
            <person name="Copeland A."/>
            <person name="Lapidus A."/>
            <person name="Bruce D."/>
            <person name="Goodwin L."/>
            <person name="Pitluck S."/>
            <person name="Kyrpides N."/>
            <person name="Mavromatis K."/>
            <person name="Ivanova N."/>
            <person name="Zeytun A."/>
            <person name="Brettin T."/>
            <person name="Detter J.C."/>
            <person name="Tapia R."/>
            <person name="Han C."/>
            <person name="Land M."/>
            <person name="Hauser L."/>
            <person name="Markowitz V."/>
            <person name="Cheng J.-F."/>
            <person name="Hugenholtz P."/>
            <person name="Woyke T."/>
            <person name="Wu D."/>
            <person name="Gronow S."/>
            <person name="Wellnitz S."/>
            <person name="Brambilla E."/>
            <person name="Klenk H.-P."/>
            <person name="Eisen J.A."/>
        </authorList>
    </citation>
    <scope>NUCLEOTIDE SEQUENCE</scope>
    <source>
        <strain>P 36-108</strain>
    </source>
</reference>
<dbReference type="AlphaFoldDB" id="E6SUU8"/>
<dbReference type="STRING" id="693979.Bache_2478"/>
<evidence type="ECO:0000313" key="1">
    <source>
        <dbReference type="EMBL" id="ADV44443.1"/>
    </source>
</evidence>
<protein>
    <submittedName>
        <fullName evidence="1">Uncharacterized protein</fullName>
    </submittedName>
</protein>
<gene>
    <name evidence="1" type="ordered locus">Bache_2478</name>
</gene>
<evidence type="ECO:0000313" key="2">
    <source>
        <dbReference type="Proteomes" id="UP000008630"/>
    </source>
</evidence>
<name>E6SUU8_BACT6</name>
<keyword evidence="2" id="KW-1185">Reference proteome</keyword>
<dbReference type="EMBL" id="CP002352">
    <property type="protein sequence ID" value="ADV44443.1"/>
    <property type="molecule type" value="Genomic_DNA"/>
</dbReference>
<dbReference type="Proteomes" id="UP000008630">
    <property type="component" value="Chromosome"/>
</dbReference>
<sequence>MNRIFIRSFTLRIDYGKQCIKILLLMIRMMDTY</sequence>